<dbReference type="SUPFAM" id="SSF54373">
    <property type="entry name" value="FAD-linked reductases, C-terminal domain"/>
    <property type="match status" value="1"/>
</dbReference>
<organism evidence="8 9">
    <name type="scientific">Microbotryum intermedium</name>
    <dbReference type="NCBI Taxonomy" id="269621"/>
    <lineage>
        <taxon>Eukaryota</taxon>
        <taxon>Fungi</taxon>
        <taxon>Dikarya</taxon>
        <taxon>Basidiomycota</taxon>
        <taxon>Pucciniomycotina</taxon>
        <taxon>Microbotryomycetes</taxon>
        <taxon>Microbotryales</taxon>
        <taxon>Microbotryaceae</taxon>
        <taxon>Microbotryum</taxon>
    </lineage>
</organism>
<dbReference type="GO" id="GO:0008115">
    <property type="term" value="F:sarcosine oxidase activity"/>
    <property type="evidence" value="ECO:0007669"/>
    <property type="project" value="TreeGrafter"/>
</dbReference>
<dbReference type="STRING" id="269621.A0A238FFX1"/>
<accession>A0A238FFX1</accession>
<dbReference type="AlphaFoldDB" id="A0A238FFX1"/>
<keyword evidence="9" id="KW-1185">Reference proteome</keyword>
<dbReference type="OrthoDB" id="2219495at2759"/>
<evidence type="ECO:0000259" key="7">
    <source>
        <dbReference type="Pfam" id="PF01266"/>
    </source>
</evidence>
<evidence type="ECO:0000256" key="4">
    <source>
        <dbReference type="ARBA" id="ARBA00022827"/>
    </source>
</evidence>
<dbReference type="Gene3D" id="3.50.50.60">
    <property type="entry name" value="FAD/NAD(P)-binding domain"/>
    <property type="match status" value="1"/>
</dbReference>
<evidence type="ECO:0000256" key="6">
    <source>
        <dbReference type="SAM" id="MobiDB-lite"/>
    </source>
</evidence>
<gene>
    <name evidence="8" type="ORF">BQ2448_3287</name>
</gene>
<dbReference type="PROSITE" id="PS51257">
    <property type="entry name" value="PROKAR_LIPOPROTEIN"/>
    <property type="match status" value="1"/>
</dbReference>
<dbReference type="PANTHER" id="PTHR10961">
    <property type="entry name" value="PEROXISOMAL SARCOSINE OXIDASE"/>
    <property type="match status" value="1"/>
</dbReference>
<comment type="cofactor">
    <cofactor evidence="1">
        <name>FAD</name>
        <dbReference type="ChEBI" id="CHEBI:57692"/>
    </cofactor>
</comment>
<dbReference type="GO" id="GO:0004657">
    <property type="term" value="F:proline dehydrogenase activity"/>
    <property type="evidence" value="ECO:0007669"/>
    <property type="project" value="TreeGrafter"/>
</dbReference>
<dbReference type="Pfam" id="PF01266">
    <property type="entry name" value="DAO"/>
    <property type="match status" value="1"/>
</dbReference>
<dbReference type="GO" id="GO:0050660">
    <property type="term" value="F:flavin adenine dinucleotide binding"/>
    <property type="evidence" value="ECO:0007669"/>
    <property type="project" value="InterPro"/>
</dbReference>
<dbReference type="Proteomes" id="UP000198372">
    <property type="component" value="Unassembled WGS sequence"/>
</dbReference>
<feature type="region of interest" description="Disordered" evidence="6">
    <location>
        <begin position="447"/>
        <end position="466"/>
    </location>
</feature>
<evidence type="ECO:0000313" key="8">
    <source>
        <dbReference type="EMBL" id="SCV71699.1"/>
    </source>
</evidence>
<proteinExistence type="inferred from homology"/>
<dbReference type="SUPFAM" id="SSF51905">
    <property type="entry name" value="FAD/NAD(P)-binding domain"/>
    <property type="match status" value="1"/>
</dbReference>
<dbReference type="GO" id="GO:0050031">
    <property type="term" value="F:L-pipecolate oxidase activity"/>
    <property type="evidence" value="ECO:0007669"/>
    <property type="project" value="TreeGrafter"/>
</dbReference>
<sequence>MARAATSLEPPTSILIVGCGCFGASTALSLIRGKYVNHAQLITILDRSATPPEVDAASSDINKIVRQDYADTLYASLALQAIERWRTDPLYESNFSECGVVVAAHKGTKNEVYVNKSYELNRSEQMSSKAGKKVWVLDGVRMWKDVYGRVPRIAEREEIESNAACEFYAKEVGEINSSVLLLKDDSLSSTDYNEAGGWADSRQAVVDVVSILRSSGVHFVQGEAQTLVHATNSNDVKGVELIDGRTLNADLTILASGAWTSQLLPELGHDLVPTGQAVGTIQLDESEAELYRDAPVSLFLDTGFYSFPPTKTGLVKFAIHSAGFINPTAQLPSTPRTILTPGYETQQIPLSARVQLIEQLDRVYPGLKGREWTGSRLCWYTDRKTGDWLIDYDPSRKGLFVASGGSGHAFKFFPILGDLVLRRLEGTLREEAMRVWSWTGVEGRMDKSREGRETSQLLESNREAKL</sequence>
<protein>
    <submittedName>
        <fullName evidence="8">BQ2448_3287 protein</fullName>
    </submittedName>
</protein>
<dbReference type="InterPro" id="IPR045170">
    <property type="entry name" value="MTOX"/>
</dbReference>
<evidence type="ECO:0000256" key="3">
    <source>
        <dbReference type="ARBA" id="ARBA00022630"/>
    </source>
</evidence>
<keyword evidence="4" id="KW-0274">FAD</keyword>
<comment type="similarity">
    <text evidence="2">Belongs to the MSOX/MTOX family.</text>
</comment>
<dbReference type="Gene3D" id="3.30.9.10">
    <property type="entry name" value="D-Amino Acid Oxidase, subunit A, domain 2"/>
    <property type="match status" value="1"/>
</dbReference>
<evidence type="ECO:0000256" key="5">
    <source>
        <dbReference type="ARBA" id="ARBA00023002"/>
    </source>
</evidence>
<evidence type="ECO:0000313" key="9">
    <source>
        <dbReference type="Proteomes" id="UP000198372"/>
    </source>
</evidence>
<name>A0A238FFX1_9BASI</name>
<feature type="domain" description="FAD dependent oxidoreductase" evidence="7">
    <location>
        <begin position="14"/>
        <end position="420"/>
    </location>
</feature>
<dbReference type="EMBL" id="FMSP01000007">
    <property type="protein sequence ID" value="SCV71699.1"/>
    <property type="molecule type" value="Genomic_DNA"/>
</dbReference>
<evidence type="ECO:0000256" key="2">
    <source>
        <dbReference type="ARBA" id="ARBA00010989"/>
    </source>
</evidence>
<evidence type="ECO:0000256" key="1">
    <source>
        <dbReference type="ARBA" id="ARBA00001974"/>
    </source>
</evidence>
<dbReference type="InterPro" id="IPR036188">
    <property type="entry name" value="FAD/NAD-bd_sf"/>
</dbReference>
<keyword evidence="5" id="KW-0560">Oxidoreductase</keyword>
<dbReference type="InterPro" id="IPR006076">
    <property type="entry name" value="FAD-dep_OxRdtase"/>
</dbReference>
<dbReference type="PANTHER" id="PTHR10961:SF46">
    <property type="entry name" value="PEROXISOMAL SARCOSINE OXIDASE"/>
    <property type="match status" value="1"/>
</dbReference>
<keyword evidence="3" id="KW-0285">Flavoprotein</keyword>
<reference evidence="9" key="1">
    <citation type="submission" date="2016-09" db="EMBL/GenBank/DDBJ databases">
        <authorList>
            <person name="Jeantristanb JTB J.-T."/>
            <person name="Ricardo R."/>
        </authorList>
    </citation>
    <scope>NUCLEOTIDE SEQUENCE [LARGE SCALE GENOMIC DNA]</scope>
</reference>